<name>A0A5P1D9P0_9PSED</name>
<evidence type="ECO:0000256" key="2">
    <source>
        <dbReference type="ARBA" id="ARBA00023315"/>
    </source>
</evidence>
<feature type="domain" description="N-acetyltransferase" evidence="3">
    <location>
        <begin position="7"/>
        <end position="160"/>
    </location>
</feature>
<reference evidence="4 7" key="2">
    <citation type="submission" date="2021-01" db="EMBL/GenBank/DDBJ databases">
        <title>Antibiotic resistance and phylogeny of Pseudomonas spp. isolated over three decades from chicken meat in the Norwegian food chain.</title>
        <authorList>
            <person name="Moen B."/>
        </authorList>
    </citation>
    <scope>NUCLEOTIDE SEQUENCE [LARGE SCALE GENOMIC DNA]</scope>
    <source>
        <strain evidence="4 7">MF6766</strain>
    </source>
</reference>
<dbReference type="InterPro" id="IPR016181">
    <property type="entry name" value="Acyl_CoA_acyltransferase"/>
</dbReference>
<evidence type="ECO:0000313" key="7">
    <source>
        <dbReference type="Proteomes" id="UP000620382"/>
    </source>
</evidence>
<dbReference type="Gene3D" id="3.40.630.30">
    <property type="match status" value="1"/>
</dbReference>
<evidence type="ECO:0000259" key="3">
    <source>
        <dbReference type="PROSITE" id="PS51186"/>
    </source>
</evidence>
<dbReference type="PANTHER" id="PTHR43800">
    <property type="entry name" value="PEPTIDYL-LYSINE N-ACETYLTRANSFERASE YJAB"/>
    <property type="match status" value="1"/>
</dbReference>
<protein>
    <submittedName>
        <fullName evidence="5">GNAT family N-acetyltransferase</fullName>
    </submittedName>
</protein>
<dbReference type="SUPFAM" id="SSF55729">
    <property type="entry name" value="Acyl-CoA N-acyltransferases (Nat)"/>
    <property type="match status" value="1"/>
</dbReference>
<dbReference type="Proteomes" id="UP000620382">
    <property type="component" value="Unassembled WGS sequence"/>
</dbReference>
<keyword evidence="7" id="KW-1185">Reference proteome</keyword>
<dbReference type="PROSITE" id="PS51186">
    <property type="entry name" value="GNAT"/>
    <property type="match status" value="1"/>
</dbReference>
<dbReference type="InterPro" id="IPR000182">
    <property type="entry name" value="GNAT_dom"/>
</dbReference>
<proteinExistence type="predicted"/>
<dbReference type="Pfam" id="PF00583">
    <property type="entry name" value="Acetyltransf_1"/>
    <property type="match status" value="1"/>
</dbReference>
<sequence length="180" mass="20297">MAAEQLAHIRLARAEDAVLLPGIERSAAQAFRMIGRLNWLADAEPISFDRHRQWIALSTCWVVVDAHAQPQGFLSAERMGDDLHIHEVSVALPLQGQGWGRKLIETAMDHARAHHLRAVTLTTFEHVPWNAPFYRRLGFQTHQDQRLANILAQEYALGFEPGSRCAMAWHPGLCPQPSTR</sequence>
<dbReference type="Proteomes" id="UP000408764">
    <property type="component" value="Unassembled WGS sequence"/>
</dbReference>
<dbReference type="AlphaFoldDB" id="A0A5P1D9P0"/>
<gene>
    <name evidence="5" type="ORF">FRT59_09230</name>
    <name evidence="4" type="ORF">JJD71_05365</name>
</gene>
<dbReference type="EMBL" id="VOIW01000002">
    <property type="protein sequence ID" value="MRJ37142.1"/>
    <property type="molecule type" value="Genomic_DNA"/>
</dbReference>
<evidence type="ECO:0000313" key="5">
    <source>
        <dbReference type="EMBL" id="MRJ37142.1"/>
    </source>
</evidence>
<dbReference type="EMBL" id="JAENSR010000001">
    <property type="protein sequence ID" value="MBK3458484.1"/>
    <property type="molecule type" value="Genomic_DNA"/>
</dbReference>
<reference evidence="5 6" key="1">
    <citation type="submission" date="2019-08" db="EMBL/GenBank/DDBJ databases">
        <title>Pseudomonas haemolytica sp. nov. isolated from raw milk and skim milk concentrate.</title>
        <authorList>
            <person name="Hofmann K."/>
            <person name="Huptas C."/>
            <person name="Doll E."/>
            <person name="Scherer S."/>
            <person name="Wenning M."/>
        </authorList>
    </citation>
    <scope>NUCLEOTIDE SEQUENCE [LARGE SCALE GENOMIC DNA]</scope>
    <source>
        <strain evidence="5 6">DSM 108987</strain>
    </source>
</reference>
<comment type="caution">
    <text evidence="5">The sequence shown here is derived from an EMBL/GenBank/DDBJ whole genome shotgun (WGS) entry which is preliminary data.</text>
</comment>
<organism evidence="5 6">
    <name type="scientific">Pseudomonas haemolytica</name>
    <dbReference type="NCBI Taxonomy" id="2600065"/>
    <lineage>
        <taxon>Bacteria</taxon>
        <taxon>Pseudomonadati</taxon>
        <taxon>Pseudomonadota</taxon>
        <taxon>Gammaproteobacteria</taxon>
        <taxon>Pseudomonadales</taxon>
        <taxon>Pseudomonadaceae</taxon>
        <taxon>Pseudomonas</taxon>
    </lineage>
</organism>
<evidence type="ECO:0000256" key="1">
    <source>
        <dbReference type="ARBA" id="ARBA00022679"/>
    </source>
</evidence>
<keyword evidence="2" id="KW-0012">Acyltransferase</keyword>
<dbReference type="PANTHER" id="PTHR43800:SF1">
    <property type="entry name" value="PEPTIDYL-LYSINE N-ACETYLTRANSFERASE YJAB"/>
    <property type="match status" value="1"/>
</dbReference>
<evidence type="ECO:0000313" key="6">
    <source>
        <dbReference type="Proteomes" id="UP000408764"/>
    </source>
</evidence>
<evidence type="ECO:0000313" key="4">
    <source>
        <dbReference type="EMBL" id="MBK3458484.1"/>
    </source>
</evidence>
<dbReference type="CDD" id="cd04301">
    <property type="entry name" value="NAT_SF"/>
    <property type="match status" value="1"/>
</dbReference>
<dbReference type="GO" id="GO:0016747">
    <property type="term" value="F:acyltransferase activity, transferring groups other than amino-acyl groups"/>
    <property type="evidence" value="ECO:0007669"/>
    <property type="project" value="InterPro"/>
</dbReference>
<dbReference type="RefSeq" id="WP_198809643.1">
    <property type="nucleotide sequence ID" value="NZ_JAEKCT010000002.1"/>
</dbReference>
<keyword evidence="1 5" id="KW-0808">Transferase</keyword>
<accession>A0A5P1D9P0</accession>